<reference evidence="2" key="2">
    <citation type="submission" date="2013-10" db="EMBL/GenBank/DDBJ databases">
        <authorList>
            <person name="Aslett M."/>
        </authorList>
    </citation>
    <scope>NUCLEOTIDE SEQUENCE [LARGE SCALE GENOMIC DNA]</scope>
    <source>
        <strain evidence="2">Houghton</strain>
    </source>
</reference>
<dbReference type="VEuPathDB" id="ToxoDB:ETH2_0639600"/>
<protein>
    <submittedName>
        <fullName evidence="2">Uncharacterized protein</fullName>
    </submittedName>
</protein>
<accession>U6KWY7</accession>
<dbReference type="VEuPathDB" id="ToxoDB:ETH_00040025"/>
<evidence type="ECO:0000256" key="1">
    <source>
        <dbReference type="SAM" id="MobiDB-lite"/>
    </source>
</evidence>
<proteinExistence type="predicted"/>
<dbReference type="AlphaFoldDB" id="U6KWY7"/>
<feature type="region of interest" description="Disordered" evidence="1">
    <location>
        <begin position="1"/>
        <end position="33"/>
    </location>
</feature>
<feature type="compositionally biased region" description="Low complexity" evidence="1">
    <location>
        <begin position="1"/>
        <end position="25"/>
    </location>
</feature>
<organism evidence="2 3">
    <name type="scientific">Eimeria tenella</name>
    <name type="common">Coccidian parasite</name>
    <dbReference type="NCBI Taxonomy" id="5802"/>
    <lineage>
        <taxon>Eukaryota</taxon>
        <taxon>Sar</taxon>
        <taxon>Alveolata</taxon>
        <taxon>Apicomplexa</taxon>
        <taxon>Conoidasida</taxon>
        <taxon>Coccidia</taxon>
        <taxon>Eucoccidiorida</taxon>
        <taxon>Eimeriorina</taxon>
        <taxon>Eimeriidae</taxon>
        <taxon>Eimeria</taxon>
    </lineage>
</organism>
<evidence type="ECO:0000313" key="3">
    <source>
        <dbReference type="Proteomes" id="UP000030747"/>
    </source>
</evidence>
<dbReference type="RefSeq" id="XP_013230763.1">
    <property type="nucleotide sequence ID" value="XM_013375309.1"/>
</dbReference>
<sequence>MKDKAAAAAAAADSSSSLGSGSDSEQSLEDFQDAELHPAAKSLLLKFESEEDSSLRWDPLEAVDELAVLREAFNSLPAAAAQQLQQELGAEKLGELVGL</sequence>
<dbReference type="EMBL" id="HG674840">
    <property type="protein sequence ID" value="CDJ40010.1"/>
    <property type="molecule type" value="Genomic_DNA"/>
</dbReference>
<gene>
    <name evidence="2" type="ORF">ETH_00040025</name>
</gene>
<dbReference type="GeneID" id="25257045"/>
<reference evidence="2" key="1">
    <citation type="submission" date="2013-10" db="EMBL/GenBank/DDBJ databases">
        <title>Genomic analysis of the causative agents of coccidiosis in chickens.</title>
        <authorList>
            <person name="Reid A.J."/>
            <person name="Blake D."/>
            <person name="Billington K."/>
            <person name="Browne H."/>
            <person name="Dunn M."/>
            <person name="Hung S."/>
            <person name="Kawahara F."/>
            <person name="Miranda-Saavedra D."/>
            <person name="Mourier T."/>
            <person name="Nagra H."/>
            <person name="Otto T.D."/>
            <person name="Rawlings N."/>
            <person name="Sanchez A."/>
            <person name="Sanders M."/>
            <person name="Subramaniam C."/>
            <person name="Tay Y."/>
            <person name="Dear P."/>
            <person name="Doerig C."/>
            <person name="Gruber A."/>
            <person name="Parkinson J."/>
            <person name="Shirley M."/>
            <person name="Wan K.L."/>
            <person name="Berriman M."/>
            <person name="Tomley F."/>
            <person name="Pain A."/>
        </authorList>
    </citation>
    <scope>NUCLEOTIDE SEQUENCE [LARGE SCALE GENOMIC DNA]</scope>
    <source>
        <strain evidence="2">Houghton</strain>
    </source>
</reference>
<name>U6KWY7_EIMTE</name>
<evidence type="ECO:0000313" key="2">
    <source>
        <dbReference type="EMBL" id="CDJ40010.1"/>
    </source>
</evidence>
<dbReference type="Proteomes" id="UP000030747">
    <property type="component" value="Unassembled WGS sequence"/>
</dbReference>
<keyword evidence="3" id="KW-1185">Reference proteome</keyword>